<evidence type="ECO:0000256" key="1">
    <source>
        <dbReference type="ARBA" id="ARBA00022500"/>
    </source>
</evidence>
<evidence type="ECO:0000256" key="2">
    <source>
        <dbReference type="ARBA" id="ARBA00022801"/>
    </source>
</evidence>
<dbReference type="InterPro" id="IPR038592">
    <property type="entry name" value="CheD-like_sf"/>
</dbReference>
<reference evidence="3" key="1">
    <citation type="submission" date="2023-08" db="EMBL/GenBank/DDBJ databases">
        <title>Comparative genomics and taxonomic characterization of three novel marine species of genus Marivirga.</title>
        <authorList>
            <person name="Muhammad N."/>
            <person name="Kim S.-G."/>
        </authorList>
    </citation>
    <scope>NUCLEOTIDE SEQUENCE</scope>
    <source>
        <strain evidence="3">BKB1-2</strain>
    </source>
</reference>
<dbReference type="Gene3D" id="3.30.1330.200">
    <property type="match status" value="1"/>
</dbReference>
<sequence length="151" mass="16591">MKKKVLFISDFYTSCDFTEMVCYGLGSCIGLFLQDRRLKITSGAHIPVVKTCVNTGFLSAEEIVYKMFTQLGELGSDLKALRAKVVGGANLYNSSFEIGKRNIEAINELLLYNKVYIAGQDLGGNVARTVHFVSTTGECHIQTSSSKGYII</sequence>
<keyword evidence="1" id="KW-0145">Chemotaxis</keyword>
<evidence type="ECO:0000313" key="3">
    <source>
        <dbReference type="EMBL" id="WKK81610.1"/>
    </source>
</evidence>
<protein>
    <submittedName>
        <fullName evidence="3">Chemotaxis protein CheD</fullName>
    </submittedName>
</protein>
<dbReference type="RefSeq" id="WP_302127156.1">
    <property type="nucleotide sequence ID" value="NZ_CP129968.2"/>
</dbReference>
<proteinExistence type="predicted"/>
<accession>A0AA49JCT3</accession>
<dbReference type="KEGG" id="marp:QYS47_04845"/>
<dbReference type="InterPro" id="IPR011324">
    <property type="entry name" value="Cytotoxic_necrot_fac-like_cat"/>
</dbReference>
<dbReference type="CDD" id="cd16352">
    <property type="entry name" value="CheD"/>
    <property type="match status" value="1"/>
</dbReference>
<dbReference type="AlphaFoldDB" id="A0AA49JCT3"/>
<dbReference type="EMBL" id="CP129968">
    <property type="protein sequence ID" value="WKK81610.1"/>
    <property type="molecule type" value="Genomic_DNA"/>
</dbReference>
<dbReference type="SUPFAM" id="SSF64438">
    <property type="entry name" value="CNF1/YfiH-like putative cysteine hydrolases"/>
    <property type="match status" value="1"/>
</dbReference>
<gene>
    <name evidence="3" type="ORF">QYS47_04845</name>
</gene>
<dbReference type="GO" id="GO:0006935">
    <property type="term" value="P:chemotaxis"/>
    <property type="evidence" value="ECO:0007669"/>
    <property type="project" value="UniProtKB-KW"/>
</dbReference>
<dbReference type="InterPro" id="IPR005659">
    <property type="entry name" value="Chemorcpt_Glu_NH3ase_CheD"/>
</dbReference>
<keyword evidence="2" id="KW-0378">Hydrolase</keyword>
<dbReference type="PANTHER" id="PTHR35147">
    <property type="entry name" value="CHEMORECEPTOR GLUTAMINE DEAMIDASE CHED-RELATED"/>
    <property type="match status" value="1"/>
</dbReference>
<dbReference type="PANTHER" id="PTHR35147:SF3">
    <property type="entry name" value="CHEMORECEPTOR GLUTAMINE DEAMIDASE CHED 1-RELATED"/>
    <property type="match status" value="1"/>
</dbReference>
<name>A0AA49JCT3_9BACT</name>
<dbReference type="GO" id="GO:0050568">
    <property type="term" value="F:protein-glutamine glutaminase activity"/>
    <property type="evidence" value="ECO:0007669"/>
    <property type="project" value="InterPro"/>
</dbReference>
<dbReference type="Pfam" id="PF03975">
    <property type="entry name" value="CheD"/>
    <property type="match status" value="1"/>
</dbReference>
<dbReference type="Proteomes" id="UP001232019">
    <property type="component" value="Chromosome"/>
</dbReference>
<organism evidence="3">
    <name type="scientific">Marivirga arenosa</name>
    <dbReference type="NCBI Taxonomy" id="3059076"/>
    <lineage>
        <taxon>Bacteria</taxon>
        <taxon>Pseudomonadati</taxon>
        <taxon>Bacteroidota</taxon>
        <taxon>Cytophagia</taxon>
        <taxon>Cytophagales</taxon>
        <taxon>Marivirgaceae</taxon>
        <taxon>Marivirga</taxon>
    </lineage>
</organism>